<reference evidence="2 3" key="2">
    <citation type="submission" date="2018-11" db="EMBL/GenBank/DDBJ databases">
        <authorList>
            <consortium name="Pathogen Informatics"/>
        </authorList>
    </citation>
    <scope>NUCLEOTIDE SEQUENCE [LARGE SCALE GENOMIC DNA]</scope>
</reference>
<feature type="compositionally biased region" description="Polar residues" evidence="1">
    <location>
        <begin position="787"/>
        <end position="796"/>
    </location>
</feature>
<feature type="region of interest" description="Disordered" evidence="1">
    <location>
        <begin position="583"/>
        <end position="616"/>
    </location>
</feature>
<name>A0A158QI54_RODNA</name>
<sequence length="852" mass="96171">MPFFLYPSPPSEQTIVQVVEAIVTLSSQNSEMLPHFLNFLRHLFFTVVELDIGVSVPTLPNHQTRESNDFESKGISPRSIGLLHPILPYLKSYLHFEGSTYDAEDNASFSRTRLPLQPLGQVRIHVARFLCHLLFHCRGEDGAEIVERIGELDFIGDLTMPSTPPSEADLIRIQKTFPVLARKRLISTKCHVVVFHCDLFFAFKWNSLMHATLHFFTRMILRRGFNYSPIAPSTFLNAGVNNNNASLSANSGQSCNERQQQQVDDGAGAASPYKSPNHLNPYAKIVHQSDVLALSMGQVIVVQLNPRSKFIPDIASYGNVSCSIRFRGRPGYRRPGYLGHLQEIAVQLSSYLLPDEFDYLGISVRDYDMAIVEDEDHHWQVLQDRRQRRRSEKIRQMESGGKVIRGFSVDELLSDEEEERLLPRVVLRMQLLKDLPTQDFANFVEFVSGELRQVVSVSNVEHLRDLKSALVSAPNPSRFILTDSTPSIEAATEAYEKYKNEPLVRTFSEVFGRDEKDFDPLVKCVEDRVESMFQGLFATLVLPEDTRGAPLFNQIANTVIRAPDGVEVGDASAGFPLEFVEGTFKEGDDNDDDDANPNLSPIRHTSPITLQDSDNLHEEKQRERLEELERNFFSRSRESLLNVFEEAHLEVLMECDEDSQPPSSSDSENSEPMEIDFFQPALSLSPMERSRESSGSTLDEGDGERGRGDLVREMEDRLSLIPKPTKSDGRPTMSVGRSKRFHHLTGPRSDSFSPPDDRWSPPTSRSLGVLNSPDLPDSDSLILPRFNSVNTLQTRESLPRPIQPTMRSHRLARSSSKTGDSNPNRVSNALQDSGRRKRLVTPLDFEDGEVKF</sequence>
<protein>
    <submittedName>
        <fullName evidence="4">HECT domain-containing protein</fullName>
    </submittedName>
</protein>
<evidence type="ECO:0000313" key="3">
    <source>
        <dbReference type="Proteomes" id="UP000278807"/>
    </source>
</evidence>
<dbReference type="OrthoDB" id="6267358at2759"/>
<reference evidence="4" key="1">
    <citation type="submission" date="2016-04" db="UniProtKB">
        <authorList>
            <consortium name="WormBaseParasite"/>
        </authorList>
    </citation>
    <scope>IDENTIFICATION</scope>
</reference>
<feature type="region of interest" description="Disordered" evidence="1">
    <location>
        <begin position="249"/>
        <end position="270"/>
    </location>
</feature>
<feature type="compositionally biased region" description="Polar residues" evidence="1">
    <location>
        <begin position="813"/>
        <end position="831"/>
    </location>
</feature>
<organism evidence="4">
    <name type="scientific">Rodentolepis nana</name>
    <name type="common">Dwarf tapeworm</name>
    <name type="synonym">Hymenolepis nana</name>
    <dbReference type="NCBI Taxonomy" id="102285"/>
    <lineage>
        <taxon>Eukaryota</taxon>
        <taxon>Metazoa</taxon>
        <taxon>Spiralia</taxon>
        <taxon>Lophotrochozoa</taxon>
        <taxon>Platyhelminthes</taxon>
        <taxon>Cestoda</taxon>
        <taxon>Eucestoda</taxon>
        <taxon>Cyclophyllidea</taxon>
        <taxon>Hymenolepididae</taxon>
        <taxon>Rodentolepis</taxon>
    </lineage>
</organism>
<evidence type="ECO:0000256" key="1">
    <source>
        <dbReference type="SAM" id="MobiDB-lite"/>
    </source>
</evidence>
<feature type="region of interest" description="Disordered" evidence="1">
    <location>
        <begin position="681"/>
        <end position="840"/>
    </location>
</feature>
<keyword evidence="3" id="KW-1185">Reference proteome</keyword>
<proteinExistence type="predicted"/>
<dbReference type="EMBL" id="UZAE01012367">
    <property type="protein sequence ID" value="VDO04790.1"/>
    <property type="molecule type" value="Genomic_DNA"/>
</dbReference>
<dbReference type="WBParaSite" id="HNAJ_0000872101-mRNA-1">
    <property type="protein sequence ID" value="HNAJ_0000872101-mRNA-1"/>
    <property type="gene ID" value="HNAJ_0000872101"/>
</dbReference>
<dbReference type="Proteomes" id="UP000278807">
    <property type="component" value="Unassembled WGS sequence"/>
</dbReference>
<accession>A0A158QI54</accession>
<evidence type="ECO:0000313" key="2">
    <source>
        <dbReference type="EMBL" id="VDO04790.1"/>
    </source>
</evidence>
<feature type="compositionally biased region" description="Basic and acidic residues" evidence="1">
    <location>
        <begin position="703"/>
        <end position="718"/>
    </location>
</feature>
<evidence type="ECO:0000313" key="4">
    <source>
        <dbReference type="WBParaSite" id="HNAJ_0000872101-mRNA-1"/>
    </source>
</evidence>
<gene>
    <name evidence="2" type="ORF">HNAJ_LOCUS8717</name>
</gene>
<dbReference type="STRING" id="102285.A0A158QI54"/>
<dbReference type="AlphaFoldDB" id="A0A158QI54"/>